<dbReference type="SMART" id="SM00922">
    <property type="entry name" value="MR_MLE"/>
    <property type="match status" value="1"/>
</dbReference>
<reference evidence="5 6" key="1">
    <citation type="submission" date="2020-06" db="EMBL/GenBank/DDBJ databases">
        <title>Actinomadura xiongansis sp. nov., isolated from soil of Baiyangdian.</title>
        <authorList>
            <person name="Zhang X."/>
        </authorList>
    </citation>
    <scope>NUCLEOTIDE SEQUENCE [LARGE SCALE GENOMIC DNA]</scope>
    <source>
        <strain evidence="5 6">HBUM206468</strain>
    </source>
</reference>
<dbReference type="InterPro" id="IPR013342">
    <property type="entry name" value="Mandelate_racemase_C"/>
</dbReference>
<evidence type="ECO:0000259" key="4">
    <source>
        <dbReference type="SMART" id="SM00922"/>
    </source>
</evidence>
<name>A0ABR7LJ34_9ACTN</name>
<dbReference type="PANTHER" id="PTHR13794">
    <property type="entry name" value="ENOLASE SUPERFAMILY, MANDELATE RACEMASE"/>
    <property type="match status" value="1"/>
</dbReference>
<evidence type="ECO:0000256" key="2">
    <source>
        <dbReference type="ARBA" id="ARBA00022723"/>
    </source>
</evidence>
<dbReference type="CDD" id="cd03316">
    <property type="entry name" value="MR_like"/>
    <property type="match status" value="1"/>
</dbReference>
<keyword evidence="6" id="KW-1185">Reference proteome</keyword>
<proteinExistence type="predicted"/>
<dbReference type="Gene3D" id="3.20.20.120">
    <property type="entry name" value="Enolase-like C-terminal domain"/>
    <property type="match status" value="1"/>
</dbReference>
<dbReference type="InterPro" id="IPR046945">
    <property type="entry name" value="RHMD-like"/>
</dbReference>
<dbReference type="SFLD" id="SFLDS00001">
    <property type="entry name" value="Enolase"/>
    <property type="match status" value="1"/>
</dbReference>
<sequence>MKITAIRLDRMRLPLEPPFDAAWDPVPRTSFDATLVTVETDEGVLGYGSGDTMAGFEAHEHLFLGRDPLAIVNHVKTLETVNFHAGRYWPLEAALWDIIGKVSGRPVAGLFGGATDRLPAYASFGELKPPAARAEAALAAVEAGFRAMKIRVARERLAEGIATVRAVRAAVGDEIALMVDLNQSWRMSGDIEPALDLASVRRVAAELADLGVLWLEEPLPQYDIDGVRTVRAQTGIRVAGGEMIRTMPELLNLLESDALDVYQPDVVLSVGMLRARTIAELAFAKHRWFTPHTWSNGLGVLANLHVAAGVGGGPYVEFPYDPPGWTPERRDFFLTEPVGVDADGYLHVPDGPGLGAEIDLAAVRRWTEG</sequence>
<dbReference type="SFLD" id="SFLDG00179">
    <property type="entry name" value="mandelate_racemase"/>
    <property type="match status" value="1"/>
</dbReference>
<evidence type="ECO:0000256" key="1">
    <source>
        <dbReference type="ARBA" id="ARBA00001946"/>
    </source>
</evidence>
<comment type="cofactor">
    <cofactor evidence="1">
        <name>Mg(2+)</name>
        <dbReference type="ChEBI" id="CHEBI:18420"/>
    </cofactor>
</comment>
<keyword evidence="3" id="KW-0460">Magnesium</keyword>
<gene>
    <name evidence="5" type="ORF">HKK74_05000</name>
</gene>
<dbReference type="Pfam" id="PF13378">
    <property type="entry name" value="MR_MLE_C"/>
    <property type="match status" value="1"/>
</dbReference>
<dbReference type="SUPFAM" id="SSF54826">
    <property type="entry name" value="Enolase N-terminal domain-like"/>
    <property type="match status" value="1"/>
</dbReference>
<evidence type="ECO:0000313" key="6">
    <source>
        <dbReference type="Proteomes" id="UP000805614"/>
    </source>
</evidence>
<evidence type="ECO:0000313" key="5">
    <source>
        <dbReference type="EMBL" id="MBC6464857.1"/>
    </source>
</evidence>
<accession>A0ABR7LJ34</accession>
<dbReference type="EMBL" id="JABVEC010000002">
    <property type="protein sequence ID" value="MBC6464857.1"/>
    <property type="molecule type" value="Genomic_DNA"/>
</dbReference>
<keyword evidence="2" id="KW-0479">Metal-binding</keyword>
<dbReference type="Proteomes" id="UP000805614">
    <property type="component" value="Unassembled WGS sequence"/>
</dbReference>
<dbReference type="PANTHER" id="PTHR13794:SF58">
    <property type="entry name" value="MITOCHONDRIAL ENOLASE SUPERFAMILY MEMBER 1"/>
    <property type="match status" value="1"/>
</dbReference>
<dbReference type="RefSeq" id="WP_187241828.1">
    <property type="nucleotide sequence ID" value="NZ_BAAAOK010000008.1"/>
</dbReference>
<organism evidence="5 6">
    <name type="scientific">Actinomadura alba</name>
    <dbReference type="NCBI Taxonomy" id="406431"/>
    <lineage>
        <taxon>Bacteria</taxon>
        <taxon>Bacillati</taxon>
        <taxon>Actinomycetota</taxon>
        <taxon>Actinomycetes</taxon>
        <taxon>Streptosporangiales</taxon>
        <taxon>Thermomonosporaceae</taxon>
        <taxon>Actinomadura</taxon>
    </lineage>
</organism>
<protein>
    <submittedName>
        <fullName evidence="5">Mandelate racemase/muconate lactonizing enzyme family protein</fullName>
    </submittedName>
</protein>
<comment type="caution">
    <text evidence="5">The sequence shown here is derived from an EMBL/GenBank/DDBJ whole genome shotgun (WGS) entry which is preliminary data.</text>
</comment>
<dbReference type="Gene3D" id="3.30.390.10">
    <property type="entry name" value="Enolase-like, N-terminal domain"/>
    <property type="match status" value="1"/>
</dbReference>
<feature type="domain" description="Mandelate racemase/muconate lactonizing enzyme C-terminal" evidence="4">
    <location>
        <begin position="130"/>
        <end position="237"/>
    </location>
</feature>
<dbReference type="InterPro" id="IPR029017">
    <property type="entry name" value="Enolase-like_N"/>
</dbReference>
<evidence type="ECO:0000256" key="3">
    <source>
        <dbReference type="ARBA" id="ARBA00022842"/>
    </source>
</evidence>
<dbReference type="InterPro" id="IPR036849">
    <property type="entry name" value="Enolase-like_C_sf"/>
</dbReference>
<dbReference type="SUPFAM" id="SSF51604">
    <property type="entry name" value="Enolase C-terminal domain-like"/>
    <property type="match status" value="1"/>
</dbReference>
<dbReference type="InterPro" id="IPR029065">
    <property type="entry name" value="Enolase_C-like"/>
</dbReference>